<dbReference type="AlphaFoldDB" id="A0A9N9BEA7"/>
<dbReference type="EMBL" id="CAJVPI010000710">
    <property type="protein sequence ID" value="CAG8564983.1"/>
    <property type="molecule type" value="Genomic_DNA"/>
</dbReference>
<comment type="caution">
    <text evidence="12">The sequence shown here is derived from an EMBL/GenBank/DDBJ whole genome shotgun (WGS) entry which is preliminary data.</text>
</comment>
<evidence type="ECO:0000256" key="7">
    <source>
        <dbReference type="ARBA" id="ARBA00022833"/>
    </source>
</evidence>
<feature type="domain" description="SP-RING-type" evidence="10">
    <location>
        <begin position="265"/>
        <end position="347"/>
    </location>
</feature>
<dbReference type="OrthoDB" id="28127at2759"/>
<proteinExistence type="inferred from homology"/>
<dbReference type="InterPro" id="IPR023321">
    <property type="entry name" value="PINIT"/>
</dbReference>
<dbReference type="PANTHER" id="PTHR10782">
    <property type="entry name" value="ZINC FINGER MIZ DOMAIN-CONTAINING PROTEIN"/>
    <property type="match status" value="1"/>
</dbReference>
<feature type="non-terminal residue" evidence="12">
    <location>
        <position position="597"/>
    </location>
</feature>
<dbReference type="Gene3D" id="3.30.40.10">
    <property type="entry name" value="Zinc/RING finger domain, C3HC4 (zinc finger)"/>
    <property type="match status" value="1"/>
</dbReference>
<evidence type="ECO:0000259" key="11">
    <source>
        <dbReference type="PROSITE" id="PS51466"/>
    </source>
</evidence>
<feature type="domain" description="PINIT" evidence="11">
    <location>
        <begin position="84"/>
        <end position="236"/>
    </location>
</feature>
<dbReference type="Proteomes" id="UP000789739">
    <property type="component" value="Unassembled WGS sequence"/>
</dbReference>
<comment type="similarity">
    <text evidence="2">Belongs to the PIAS family.</text>
</comment>
<keyword evidence="13" id="KW-1185">Reference proteome</keyword>
<keyword evidence="6" id="KW-0833">Ubl conjugation pathway</keyword>
<evidence type="ECO:0000313" key="12">
    <source>
        <dbReference type="EMBL" id="CAG8564983.1"/>
    </source>
</evidence>
<dbReference type="InterPro" id="IPR013083">
    <property type="entry name" value="Znf_RING/FYVE/PHD"/>
</dbReference>
<keyword evidence="4" id="KW-0479">Metal-binding</keyword>
<feature type="compositionally biased region" description="Acidic residues" evidence="9">
    <location>
        <begin position="386"/>
        <end position="398"/>
    </location>
</feature>
<evidence type="ECO:0000313" key="13">
    <source>
        <dbReference type="Proteomes" id="UP000789739"/>
    </source>
</evidence>
<evidence type="ECO:0000256" key="1">
    <source>
        <dbReference type="ARBA" id="ARBA00004718"/>
    </source>
</evidence>
<dbReference type="InterPro" id="IPR004181">
    <property type="entry name" value="Znf_MIZ"/>
</dbReference>
<evidence type="ECO:0000256" key="8">
    <source>
        <dbReference type="PROSITE-ProRule" id="PRU00452"/>
    </source>
</evidence>
<evidence type="ECO:0000259" key="10">
    <source>
        <dbReference type="PROSITE" id="PS51044"/>
    </source>
</evidence>
<name>A0A9N9BEA7_9GLOM</name>
<evidence type="ECO:0000256" key="4">
    <source>
        <dbReference type="ARBA" id="ARBA00022723"/>
    </source>
</evidence>
<dbReference type="Pfam" id="PF02891">
    <property type="entry name" value="zf-MIZ"/>
    <property type="match status" value="1"/>
</dbReference>
<sequence length="597" mass="66358">RLCDEVIPKLKVACLRNCLREASEKVSGNKAELAQRLRVALLKRRPGSSDYEAIKATIYAYAKIPECSTHGQLIIRAFPDYTQTSMNSTRDIIMFQPSPFFEVLDRISEISHCPASDNNARASVEFRLTRNVIDKIRDRHTSNCQLCLFCCSDIDFSPQRKSEYALMEFPQRCEVFVNNNRLGGDLKGLKNRPGTVSPPNITHLVALDTSTLNKIEMVYDKTTKAYTFMLQLVRKISVKTLVSKIESKKFISREQVIEKMKRQAEDADVVATTSIISLKDPLCHLRMKLPCKSVHCTHIECFDCEIFLKMNEQTPTWTCPVCNKSIASLEEIVVDGYFKHILQSVPEEQETVTIEPDGLWSIGRPSPSKITAVTIKKVTQEEIIIIDDSDSEDTDSDSPTDTNRFPAGKAQFSRMLLSKRDRPVEIIDLTLSSDEEDTDNSAPPSSKRFCALSVTTPLPSTTSSVSSATSVSSTTSPLSTSTTPTLPATSALLSAATSALSPTLPSVAAILPTTVKLEPPKVHSANNFLPSPSTIALGNLRSPSPSDMFNQMDLFPNVPWDSYSNLGDRGELTMFNQIQMNQNVIEYDDDGLYSLWP</sequence>
<gene>
    <name evidence="12" type="ORF">PBRASI_LOCUS5792</name>
</gene>
<evidence type="ECO:0000256" key="9">
    <source>
        <dbReference type="SAM" id="MobiDB-lite"/>
    </source>
</evidence>
<keyword evidence="5 8" id="KW-0863">Zinc-finger</keyword>
<dbReference type="GO" id="GO:0008270">
    <property type="term" value="F:zinc ion binding"/>
    <property type="evidence" value="ECO:0007669"/>
    <property type="project" value="UniProtKB-KW"/>
</dbReference>
<evidence type="ECO:0000256" key="6">
    <source>
        <dbReference type="ARBA" id="ARBA00022786"/>
    </source>
</evidence>
<feature type="region of interest" description="Disordered" evidence="9">
    <location>
        <begin position="457"/>
        <end position="484"/>
    </location>
</feature>
<feature type="region of interest" description="Disordered" evidence="9">
    <location>
        <begin position="386"/>
        <end position="409"/>
    </location>
</feature>
<dbReference type="Pfam" id="PF14324">
    <property type="entry name" value="PINIT"/>
    <property type="match status" value="1"/>
</dbReference>
<keyword evidence="7" id="KW-0862">Zinc</keyword>
<dbReference type="InterPro" id="IPR036361">
    <property type="entry name" value="SAP_dom_sf"/>
</dbReference>
<evidence type="ECO:0000256" key="3">
    <source>
        <dbReference type="ARBA" id="ARBA00022679"/>
    </source>
</evidence>
<evidence type="ECO:0000256" key="2">
    <source>
        <dbReference type="ARBA" id="ARBA00005383"/>
    </source>
</evidence>
<dbReference type="PANTHER" id="PTHR10782:SF4">
    <property type="entry name" value="TONALLI, ISOFORM E"/>
    <property type="match status" value="1"/>
</dbReference>
<dbReference type="GO" id="GO:0061665">
    <property type="term" value="F:SUMO ligase activity"/>
    <property type="evidence" value="ECO:0007669"/>
    <property type="project" value="TreeGrafter"/>
</dbReference>
<comment type="pathway">
    <text evidence="1">Protein modification; protein sumoylation.</text>
</comment>
<dbReference type="GO" id="GO:0016925">
    <property type="term" value="P:protein sumoylation"/>
    <property type="evidence" value="ECO:0007669"/>
    <property type="project" value="TreeGrafter"/>
</dbReference>
<dbReference type="Gene3D" id="2.60.120.780">
    <property type="entry name" value="PINIT domain"/>
    <property type="match status" value="1"/>
</dbReference>
<accession>A0A9N9BEA7</accession>
<dbReference type="InterPro" id="IPR038654">
    <property type="entry name" value="PINIT_sf"/>
</dbReference>
<organism evidence="12 13">
    <name type="scientific">Paraglomus brasilianum</name>
    <dbReference type="NCBI Taxonomy" id="144538"/>
    <lineage>
        <taxon>Eukaryota</taxon>
        <taxon>Fungi</taxon>
        <taxon>Fungi incertae sedis</taxon>
        <taxon>Mucoromycota</taxon>
        <taxon>Glomeromycotina</taxon>
        <taxon>Glomeromycetes</taxon>
        <taxon>Paraglomerales</taxon>
        <taxon>Paraglomeraceae</taxon>
        <taxon>Paraglomus</taxon>
    </lineage>
</organism>
<dbReference type="Gene3D" id="1.10.720.30">
    <property type="entry name" value="SAP domain"/>
    <property type="match status" value="1"/>
</dbReference>
<keyword evidence="3" id="KW-0808">Transferase</keyword>
<feature type="region of interest" description="Disordered" evidence="9">
    <location>
        <begin position="429"/>
        <end position="448"/>
    </location>
</feature>
<dbReference type="PROSITE" id="PS51044">
    <property type="entry name" value="ZF_SP_RING"/>
    <property type="match status" value="1"/>
</dbReference>
<reference evidence="12" key="1">
    <citation type="submission" date="2021-06" db="EMBL/GenBank/DDBJ databases">
        <authorList>
            <person name="Kallberg Y."/>
            <person name="Tangrot J."/>
            <person name="Rosling A."/>
        </authorList>
    </citation>
    <scope>NUCLEOTIDE SEQUENCE</scope>
    <source>
        <strain evidence="12">BR232B</strain>
    </source>
</reference>
<protein>
    <submittedName>
        <fullName evidence="12">10587_t:CDS:1</fullName>
    </submittedName>
</protein>
<evidence type="ECO:0000256" key="5">
    <source>
        <dbReference type="ARBA" id="ARBA00022771"/>
    </source>
</evidence>
<dbReference type="PROSITE" id="PS51466">
    <property type="entry name" value="PINIT"/>
    <property type="match status" value="1"/>
</dbReference>
<dbReference type="GO" id="GO:0000785">
    <property type="term" value="C:chromatin"/>
    <property type="evidence" value="ECO:0007669"/>
    <property type="project" value="TreeGrafter"/>
</dbReference>